<dbReference type="Proteomes" id="UP000694416">
    <property type="component" value="Unplaced"/>
</dbReference>
<dbReference type="CDD" id="cd00273">
    <property type="entry name" value="Chemokine_CXC"/>
    <property type="match status" value="1"/>
</dbReference>
<dbReference type="InterPro" id="IPR039809">
    <property type="entry name" value="Chemokine_b/g/d"/>
</dbReference>
<keyword evidence="14" id="KW-1185">Reference proteome</keyword>
<reference evidence="13" key="1">
    <citation type="submission" date="2025-08" db="UniProtKB">
        <authorList>
            <consortium name="Ensembl"/>
        </authorList>
    </citation>
    <scope>IDENTIFICATION</scope>
</reference>
<evidence type="ECO:0000256" key="8">
    <source>
        <dbReference type="ARBA" id="ARBA00023157"/>
    </source>
</evidence>
<evidence type="ECO:0000256" key="3">
    <source>
        <dbReference type="ARBA" id="ARBA00022500"/>
    </source>
</evidence>
<gene>
    <name evidence="13" type="primary">CXCL8</name>
</gene>
<name>A0A8C9H4L7_9PRIM</name>
<comment type="subcellular location">
    <subcellularLocation>
        <location evidence="1 11">Secreted</location>
    </subcellularLocation>
</comment>
<evidence type="ECO:0000256" key="10">
    <source>
        <dbReference type="ARBA" id="ARBA00034094"/>
    </source>
</evidence>
<evidence type="ECO:0000256" key="5">
    <source>
        <dbReference type="ARBA" id="ARBA00022525"/>
    </source>
</evidence>
<keyword evidence="9" id="KW-0395">Inflammatory response</keyword>
<proteinExistence type="inferred from homology"/>
<feature type="signal peptide" evidence="11">
    <location>
        <begin position="1"/>
        <end position="22"/>
    </location>
</feature>
<dbReference type="InterPro" id="IPR033899">
    <property type="entry name" value="CXC_Chemokine_domain"/>
</dbReference>
<keyword evidence="5 11" id="KW-0964">Secreted</keyword>
<keyword evidence="4 11" id="KW-0202">Cytokine</keyword>
<dbReference type="RefSeq" id="XP_023054274.1">
    <property type="nucleotide sequence ID" value="XM_023198506.1"/>
</dbReference>
<reference evidence="13" key="2">
    <citation type="submission" date="2025-09" db="UniProtKB">
        <authorList>
            <consortium name="Ensembl"/>
        </authorList>
    </citation>
    <scope>IDENTIFICATION</scope>
</reference>
<evidence type="ECO:0000256" key="2">
    <source>
        <dbReference type="ARBA" id="ARBA00010665"/>
    </source>
</evidence>
<evidence type="ECO:0000256" key="11">
    <source>
        <dbReference type="RuleBase" id="RU361149"/>
    </source>
</evidence>
<dbReference type="InterPro" id="IPR018048">
    <property type="entry name" value="Chemokine_CXC_CS"/>
</dbReference>
<dbReference type="PANTHER" id="PTHR12015:SF200">
    <property type="entry name" value="INTERLEUKIN-8"/>
    <property type="match status" value="1"/>
</dbReference>
<dbReference type="KEGG" id="pteh:111531283"/>
<evidence type="ECO:0000256" key="4">
    <source>
        <dbReference type="ARBA" id="ARBA00022514"/>
    </source>
</evidence>
<dbReference type="InterPro" id="IPR036048">
    <property type="entry name" value="Interleukin_8-like_sf"/>
</dbReference>
<comment type="similarity">
    <text evidence="2 11">Belongs to the intercrine alpha (chemokine CxC) family.</text>
</comment>
<evidence type="ECO:0000256" key="7">
    <source>
        <dbReference type="ARBA" id="ARBA00022934"/>
    </source>
</evidence>
<dbReference type="GO" id="GO:0008009">
    <property type="term" value="F:chemokine activity"/>
    <property type="evidence" value="ECO:0007669"/>
    <property type="project" value="InterPro"/>
</dbReference>
<dbReference type="SMART" id="SM00199">
    <property type="entry name" value="SCY"/>
    <property type="match status" value="1"/>
</dbReference>
<evidence type="ECO:0000256" key="9">
    <source>
        <dbReference type="ARBA" id="ARBA00023198"/>
    </source>
</evidence>
<dbReference type="InterPro" id="IPR001811">
    <property type="entry name" value="Chemokine_IL8-like_dom"/>
</dbReference>
<dbReference type="AlphaFoldDB" id="A0A8C9H4L7"/>
<dbReference type="GO" id="GO:0005615">
    <property type="term" value="C:extracellular space"/>
    <property type="evidence" value="ECO:0007669"/>
    <property type="project" value="UniProtKB-UniRule"/>
</dbReference>
<keyword evidence="6 11" id="KW-0732">Signal</keyword>
<evidence type="ECO:0000256" key="6">
    <source>
        <dbReference type="ARBA" id="ARBA00022729"/>
    </source>
</evidence>
<evidence type="ECO:0000259" key="12">
    <source>
        <dbReference type="SMART" id="SM00199"/>
    </source>
</evidence>
<organism evidence="13 14">
    <name type="scientific">Piliocolobus tephrosceles</name>
    <name type="common">Ugandan red Colobus</name>
    <dbReference type="NCBI Taxonomy" id="591936"/>
    <lineage>
        <taxon>Eukaryota</taxon>
        <taxon>Metazoa</taxon>
        <taxon>Chordata</taxon>
        <taxon>Craniata</taxon>
        <taxon>Vertebrata</taxon>
        <taxon>Euteleostomi</taxon>
        <taxon>Mammalia</taxon>
        <taxon>Eutheria</taxon>
        <taxon>Euarchontoglires</taxon>
        <taxon>Primates</taxon>
        <taxon>Haplorrhini</taxon>
        <taxon>Catarrhini</taxon>
        <taxon>Cercopithecidae</taxon>
        <taxon>Colobinae</taxon>
        <taxon>Piliocolobus</taxon>
    </lineage>
</organism>
<comment type="function">
    <text evidence="10">Chemotactic factor that mediates inflammatory response by attracting neutrophils, basophils, and T-cells to clear pathogens and protect the host from infection. Also plays an important role in neutrophil activation. Released in response to an inflammatory stimulus, exerts its effect by binding to the G-protein-coupled receptors CXCR1 and CXCR2, primarily found in neutrophils, monocytes and endothelial cells. G-protein heterotrimer (alpha, beta, gamma subunits) constitutively binds to CXCR1/CXCR2 receptor and activation by IL8 leads to beta and gamma subunits release from Galpha (GNAI2 in neutrophils) and activation of several downstream signaling pathways including PI3K and MAPK pathways.</text>
</comment>
<dbReference type="InterPro" id="IPR001089">
    <property type="entry name" value="Chemokine_CXC"/>
</dbReference>
<dbReference type="Gene3D" id="2.40.50.40">
    <property type="match status" value="1"/>
</dbReference>
<dbReference type="Ensembl" id="ENSPTET00000017970.1">
    <property type="protein sequence ID" value="ENSPTEP00000011928.1"/>
    <property type="gene ID" value="ENSPTEG00000013406.1"/>
</dbReference>
<dbReference type="PROSITE" id="PS00471">
    <property type="entry name" value="SMALL_CYTOKINES_CXC"/>
    <property type="match status" value="1"/>
</dbReference>
<dbReference type="GO" id="GO:0006955">
    <property type="term" value="P:immune response"/>
    <property type="evidence" value="ECO:0007669"/>
    <property type="project" value="InterPro"/>
</dbReference>
<keyword evidence="7" id="KW-0164">Citrullination</keyword>
<dbReference type="CTD" id="3576"/>
<dbReference type="GeneID" id="111531283"/>
<sequence length="101" mass="11390">MTSKLVVALLAAFLLSAALCEGAVLSRSGRELRCQCIKTYSKPFHPKFIKELRMIESGPHCANTEIIVKLSDGRELCLDPKEQWVQRVVDKFVKRAENQNS</sequence>
<feature type="chain" id="PRO_5034592950" description="C-X-C motif chemokine" evidence="11">
    <location>
        <begin position="23"/>
        <end position="101"/>
    </location>
</feature>
<evidence type="ECO:0000313" key="14">
    <source>
        <dbReference type="Proteomes" id="UP000694416"/>
    </source>
</evidence>
<keyword evidence="3 11" id="KW-0145">Chemotaxis</keyword>
<dbReference type="PANTHER" id="PTHR12015">
    <property type="entry name" value="SMALL INDUCIBLE CYTOKINE A"/>
    <property type="match status" value="1"/>
</dbReference>
<accession>A0A8C9H4L7</accession>
<dbReference type="SUPFAM" id="SSF54117">
    <property type="entry name" value="Interleukin 8-like chemokines"/>
    <property type="match status" value="1"/>
</dbReference>
<dbReference type="FunFam" id="2.40.50.40:FF:000004">
    <property type="entry name" value="C-X-C motif chemokine"/>
    <property type="match status" value="1"/>
</dbReference>
<evidence type="ECO:0000256" key="1">
    <source>
        <dbReference type="ARBA" id="ARBA00004613"/>
    </source>
</evidence>
<dbReference type="PRINTS" id="PR00436">
    <property type="entry name" value="INTERLEUKIN8"/>
</dbReference>
<protein>
    <recommendedName>
        <fullName evidence="11">C-X-C motif chemokine</fullName>
    </recommendedName>
</protein>
<dbReference type="GO" id="GO:0006954">
    <property type="term" value="P:inflammatory response"/>
    <property type="evidence" value="ECO:0007669"/>
    <property type="project" value="UniProtKB-KW"/>
</dbReference>
<dbReference type="PRINTS" id="PR00437">
    <property type="entry name" value="SMALLCYTKCXC"/>
</dbReference>
<feature type="domain" description="Chemokine interleukin-8-like" evidence="12">
    <location>
        <begin position="31"/>
        <end position="92"/>
    </location>
</feature>
<evidence type="ECO:0000313" key="13">
    <source>
        <dbReference type="Ensembl" id="ENSPTEP00000011928.1"/>
    </source>
</evidence>
<dbReference type="Pfam" id="PF00048">
    <property type="entry name" value="IL8"/>
    <property type="match status" value="1"/>
</dbReference>
<keyword evidence="8" id="KW-1015">Disulfide bond</keyword>